<evidence type="ECO:0000256" key="7">
    <source>
        <dbReference type="ARBA" id="ARBA00022927"/>
    </source>
</evidence>
<keyword evidence="8 12" id="KW-1133">Transmembrane helix</keyword>
<protein>
    <submittedName>
        <fullName evidence="13">TOM20 mitochondrial import outer membrane translocon protein</fullName>
    </submittedName>
</protein>
<dbReference type="OrthoDB" id="1056333at2759"/>
<comment type="subcellular location">
    <subcellularLocation>
        <location evidence="2">Mitochondrion outer membrane</location>
        <topology evidence="2">Single-pass membrane protein</topology>
    </subcellularLocation>
</comment>
<evidence type="ECO:0000256" key="10">
    <source>
        <dbReference type="ARBA" id="ARBA00023136"/>
    </source>
</evidence>
<evidence type="ECO:0000256" key="11">
    <source>
        <dbReference type="SAM" id="MobiDB-lite"/>
    </source>
</evidence>
<comment type="function">
    <text evidence="1">Central component of the receptor complex responsible for the recognition and translocation of cytosolically synthesized mitochondrial preproteins. Together with TOM22 functions as the transit peptide receptor at the surface of the mitochondrion outer membrane and facilitates the movement of preproteins into the translocation pore.</text>
</comment>
<evidence type="ECO:0000256" key="8">
    <source>
        <dbReference type="ARBA" id="ARBA00022989"/>
    </source>
</evidence>
<dbReference type="GO" id="GO:0045040">
    <property type="term" value="P:protein insertion into mitochondrial outer membrane"/>
    <property type="evidence" value="ECO:0007669"/>
    <property type="project" value="InterPro"/>
</dbReference>
<name>A0A1Y1HKI6_KLENI</name>
<dbReference type="Gene3D" id="1.25.40.10">
    <property type="entry name" value="Tetratricopeptide repeat domain"/>
    <property type="match status" value="1"/>
</dbReference>
<dbReference type="Pfam" id="PF06552">
    <property type="entry name" value="TOM20_plant"/>
    <property type="match status" value="1"/>
</dbReference>
<dbReference type="GO" id="GO:0005742">
    <property type="term" value="C:mitochondrial outer membrane translocase complex"/>
    <property type="evidence" value="ECO:0007669"/>
    <property type="project" value="InterPro"/>
</dbReference>
<reference evidence="13 14" key="1">
    <citation type="journal article" date="2014" name="Nat. Commun.">
        <title>Klebsormidium flaccidum genome reveals primary factors for plant terrestrial adaptation.</title>
        <authorList>
            <person name="Hori K."/>
            <person name="Maruyama F."/>
            <person name="Fujisawa T."/>
            <person name="Togashi T."/>
            <person name="Yamamoto N."/>
            <person name="Seo M."/>
            <person name="Sato S."/>
            <person name="Yamada T."/>
            <person name="Mori H."/>
            <person name="Tajima N."/>
            <person name="Moriyama T."/>
            <person name="Ikeuchi M."/>
            <person name="Watanabe M."/>
            <person name="Wada H."/>
            <person name="Kobayashi K."/>
            <person name="Saito M."/>
            <person name="Masuda T."/>
            <person name="Sasaki-Sekimoto Y."/>
            <person name="Mashiguchi K."/>
            <person name="Awai K."/>
            <person name="Shimojima M."/>
            <person name="Masuda S."/>
            <person name="Iwai M."/>
            <person name="Nobusawa T."/>
            <person name="Narise T."/>
            <person name="Kondo S."/>
            <person name="Saito H."/>
            <person name="Sato R."/>
            <person name="Murakawa M."/>
            <person name="Ihara Y."/>
            <person name="Oshima-Yamada Y."/>
            <person name="Ohtaka K."/>
            <person name="Satoh M."/>
            <person name="Sonobe K."/>
            <person name="Ishii M."/>
            <person name="Ohtani R."/>
            <person name="Kanamori-Sato M."/>
            <person name="Honoki R."/>
            <person name="Miyazaki D."/>
            <person name="Mochizuki H."/>
            <person name="Umetsu J."/>
            <person name="Higashi K."/>
            <person name="Shibata D."/>
            <person name="Kamiya Y."/>
            <person name="Sato N."/>
            <person name="Nakamura Y."/>
            <person name="Tabata S."/>
            <person name="Ida S."/>
            <person name="Kurokawa K."/>
            <person name="Ohta H."/>
        </authorList>
    </citation>
    <scope>NUCLEOTIDE SEQUENCE [LARGE SCALE GENOMIC DNA]</scope>
    <source>
        <strain evidence="13 14">NIES-2285</strain>
    </source>
</reference>
<evidence type="ECO:0000256" key="3">
    <source>
        <dbReference type="ARBA" id="ARBA00005792"/>
    </source>
</evidence>
<dbReference type="PANTHER" id="PTHR32409:SF3">
    <property type="entry name" value="MITOCHONDRIAL IMPORT RECEPTOR SUBUNIT TOM20-1-RELATED"/>
    <property type="match status" value="1"/>
</dbReference>
<keyword evidence="4" id="KW-0813">Transport</keyword>
<comment type="similarity">
    <text evidence="3">Belongs to the Tom20 family.</text>
</comment>
<keyword evidence="9" id="KW-0496">Mitochondrion</keyword>
<dbReference type="SUPFAM" id="SSF48452">
    <property type="entry name" value="TPR-like"/>
    <property type="match status" value="1"/>
</dbReference>
<evidence type="ECO:0000256" key="9">
    <source>
        <dbReference type="ARBA" id="ARBA00023128"/>
    </source>
</evidence>
<sequence length="213" mass="23512">MEGLSREDLDRLQFFQQTREDAEEVHKHNPEDADNLTRWGGALMELAQVPGVDSSNLMDEAAAKLQMALKVNPKKHDALWCLGNVHTQQGFMVREASEANKFFDKANALFQRALDEEPHNPMYKHGLEMSTKAPGLFQELHEELRAREAEITPVSSGTGAGPTASARQKKKQTDSDFKYDVIGWVVMIGIAVAWLGVAASKAAPTPSSTPALR</sequence>
<organism evidence="13 14">
    <name type="scientific">Klebsormidium nitens</name>
    <name type="common">Green alga</name>
    <name type="synonym">Ulothrix nitens</name>
    <dbReference type="NCBI Taxonomy" id="105231"/>
    <lineage>
        <taxon>Eukaryota</taxon>
        <taxon>Viridiplantae</taxon>
        <taxon>Streptophyta</taxon>
        <taxon>Klebsormidiophyceae</taxon>
        <taxon>Klebsormidiales</taxon>
        <taxon>Klebsormidiaceae</taxon>
        <taxon>Klebsormidium</taxon>
    </lineage>
</organism>
<accession>A0A1Y1HKI6</accession>
<dbReference type="AlphaFoldDB" id="A0A1Y1HKI6"/>
<evidence type="ECO:0000256" key="4">
    <source>
        <dbReference type="ARBA" id="ARBA00022448"/>
    </source>
</evidence>
<proteinExistence type="inferred from homology"/>
<dbReference type="GO" id="GO:0015031">
    <property type="term" value="P:protein transport"/>
    <property type="evidence" value="ECO:0007669"/>
    <property type="project" value="UniProtKB-KW"/>
</dbReference>
<evidence type="ECO:0000256" key="2">
    <source>
        <dbReference type="ARBA" id="ARBA00004572"/>
    </source>
</evidence>
<evidence type="ECO:0000256" key="5">
    <source>
        <dbReference type="ARBA" id="ARBA00022692"/>
    </source>
</evidence>
<evidence type="ECO:0000256" key="6">
    <source>
        <dbReference type="ARBA" id="ARBA00022787"/>
    </source>
</evidence>
<evidence type="ECO:0000256" key="1">
    <source>
        <dbReference type="ARBA" id="ARBA00003450"/>
    </source>
</evidence>
<keyword evidence="6" id="KW-1000">Mitochondrion outer membrane</keyword>
<dbReference type="PANTHER" id="PTHR32409">
    <property type="entry name" value="MITOCHONDRIAL IMPORT RECEPTOR SUBUNIT TOM20-1-RELATED"/>
    <property type="match status" value="1"/>
</dbReference>
<dbReference type="Proteomes" id="UP000054558">
    <property type="component" value="Unassembled WGS sequence"/>
</dbReference>
<gene>
    <name evidence="13" type="ORF">KFL_000020100</name>
</gene>
<feature type="region of interest" description="Disordered" evidence="11">
    <location>
        <begin position="150"/>
        <end position="172"/>
    </location>
</feature>
<keyword evidence="5 12" id="KW-0812">Transmembrane</keyword>
<dbReference type="InterPro" id="IPR011990">
    <property type="entry name" value="TPR-like_helical_dom_sf"/>
</dbReference>
<dbReference type="InterPro" id="IPR010547">
    <property type="entry name" value="TOM20_imprt_rcpt"/>
</dbReference>
<dbReference type="STRING" id="105231.A0A1Y1HKI6"/>
<keyword evidence="10 12" id="KW-0472">Membrane</keyword>
<keyword evidence="14" id="KW-1185">Reference proteome</keyword>
<feature type="transmembrane region" description="Helical" evidence="12">
    <location>
        <begin position="177"/>
        <end position="197"/>
    </location>
</feature>
<dbReference type="OMA" id="FAKSHPP"/>
<dbReference type="EMBL" id="DF236951">
    <property type="protein sequence ID" value="GAQ77649.1"/>
    <property type="molecule type" value="Genomic_DNA"/>
</dbReference>
<keyword evidence="7" id="KW-0653">Protein transport</keyword>
<evidence type="ECO:0000256" key="12">
    <source>
        <dbReference type="SAM" id="Phobius"/>
    </source>
</evidence>
<evidence type="ECO:0000313" key="14">
    <source>
        <dbReference type="Proteomes" id="UP000054558"/>
    </source>
</evidence>
<evidence type="ECO:0000313" key="13">
    <source>
        <dbReference type="EMBL" id="GAQ77649.1"/>
    </source>
</evidence>